<organism evidence="1 2">
    <name type="scientific">Caenorhabditis briggsae</name>
    <dbReference type="NCBI Taxonomy" id="6238"/>
    <lineage>
        <taxon>Eukaryota</taxon>
        <taxon>Metazoa</taxon>
        <taxon>Ecdysozoa</taxon>
        <taxon>Nematoda</taxon>
        <taxon>Chromadorea</taxon>
        <taxon>Rhabditida</taxon>
        <taxon>Rhabditina</taxon>
        <taxon>Rhabditomorpha</taxon>
        <taxon>Rhabditoidea</taxon>
        <taxon>Rhabditidae</taxon>
        <taxon>Peloderinae</taxon>
        <taxon>Caenorhabditis</taxon>
    </lineage>
</organism>
<dbReference type="AlphaFoldDB" id="A0AAE9INA9"/>
<dbReference type="Proteomes" id="UP000827892">
    <property type="component" value="Chromosome III"/>
</dbReference>
<reference evidence="1 2" key="1">
    <citation type="submission" date="2022-05" db="EMBL/GenBank/DDBJ databases">
        <title>Chromosome-level reference genomes for two strains of Caenorhabditis briggsae: an improved platform for comparative genomics.</title>
        <authorList>
            <person name="Stevens L."/>
            <person name="Andersen E.C."/>
        </authorList>
    </citation>
    <scope>NUCLEOTIDE SEQUENCE [LARGE SCALE GENOMIC DNA]</scope>
    <source>
        <strain evidence="1">QX1410_ONT</strain>
        <tissue evidence="1">Whole-organism</tissue>
    </source>
</reference>
<protein>
    <submittedName>
        <fullName evidence="1">Uncharacterized protein</fullName>
    </submittedName>
</protein>
<evidence type="ECO:0000313" key="2">
    <source>
        <dbReference type="Proteomes" id="UP000827892"/>
    </source>
</evidence>
<accession>A0AAE9INA9</accession>
<proteinExistence type="predicted"/>
<evidence type="ECO:0000313" key="1">
    <source>
        <dbReference type="EMBL" id="ULT98937.1"/>
    </source>
</evidence>
<gene>
    <name evidence="1" type="ORF">L3Y34_000351</name>
</gene>
<name>A0AAE9INA9_CAEBR</name>
<dbReference type="EMBL" id="CP090893">
    <property type="protein sequence ID" value="ULT98937.1"/>
    <property type="molecule type" value="Genomic_DNA"/>
</dbReference>
<sequence length="147" mass="17175">MSFKHFENLENVKNLIESLTPSALSGKSEKRRRHTKAEMKAMSVIDREELRKTQNRNIKNLKIEIAGITLRHQQEPQNKSTLAAQKCRKNLNLRIAEMEFSGICLEIELQKELKLESELKKAINFDEEKSPLEQILNMAEIQINRKF</sequence>